<evidence type="ECO:0000313" key="2">
    <source>
        <dbReference type="Proteomes" id="UP000276407"/>
    </source>
</evidence>
<protein>
    <submittedName>
        <fullName evidence="1">Uncharacterized protein</fullName>
    </submittedName>
</protein>
<dbReference type="EMBL" id="CP033615">
    <property type="protein sequence ID" value="AYV57722.1"/>
    <property type="molecule type" value="Genomic_DNA"/>
</dbReference>
<reference evidence="1 2" key="1">
    <citation type="submission" date="2018-11" db="EMBL/GenBank/DDBJ databases">
        <title>Complete genome sequence of Leptospira kmetyi isolate LS 001/16 from soil sample associated with a leptospirosis patient in Kelantan.</title>
        <authorList>
            <person name="Muhammad Yusoff F."/>
            <person name="Muhammad Yusoff S."/>
            <person name="Ahmad M.N."/>
            <person name="Yusof N.Y."/>
            <person name="Aziah I."/>
        </authorList>
    </citation>
    <scope>NUCLEOTIDE SEQUENCE [LARGE SCALE GENOMIC DNA]</scope>
    <source>
        <strain evidence="1 2">LS 001/16</strain>
    </source>
</reference>
<dbReference type="KEGG" id="lkm:EFP84_18980"/>
<dbReference type="AlphaFoldDB" id="A0A5F1Y267"/>
<dbReference type="RefSeq" id="WP_123180442.1">
    <property type="nucleotide sequence ID" value="NZ_CP033615.1"/>
</dbReference>
<name>A0A5F1Y267_9LEPT</name>
<evidence type="ECO:0000313" key="1">
    <source>
        <dbReference type="EMBL" id="AYV57722.1"/>
    </source>
</evidence>
<sequence length="117" mass="13427">MAVINILWIFTILVLSPTQLKLIAEKTELNAGKRVSSGRTEFLFSNTKEGDRLLENKIRELRGKEFREECGIDLADSAGGYYYDRMFRNYPKEIDKSMIKGLSHSELADLCKRIHGL</sequence>
<gene>
    <name evidence="1" type="ORF">EFP84_18980</name>
</gene>
<dbReference type="Proteomes" id="UP000276407">
    <property type="component" value="Chromosome 2"/>
</dbReference>
<organism evidence="1 2">
    <name type="scientific">Leptospira kmetyi</name>
    <dbReference type="NCBI Taxonomy" id="408139"/>
    <lineage>
        <taxon>Bacteria</taxon>
        <taxon>Pseudomonadati</taxon>
        <taxon>Spirochaetota</taxon>
        <taxon>Spirochaetia</taxon>
        <taxon>Leptospirales</taxon>
        <taxon>Leptospiraceae</taxon>
        <taxon>Leptospira</taxon>
    </lineage>
</organism>
<accession>A0A5F1Y267</accession>
<proteinExistence type="predicted"/>